<comment type="caution">
    <text evidence="1">The sequence shown here is derived from an EMBL/GenBank/DDBJ whole genome shotgun (WGS) entry which is preliminary data.</text>
</comment>
<gene>
    <name evidence="1" type="ORF">PACLA_8A056644</name>
</gene>
<dbReference type="PANTHER" id="PTHR47510:SF3">
    <property type="entry name" value="ENDO_EXONUCLEASE_PHOSPHATASE DOMAIN-CONTAINING PROTEIN"/>
    <property type="match status" value="1"/>
</dbReference>
<sequence>MDELSSVAEINDPDLICISETWLDPSIYDGVISIGSNYTRYRKDRGTPGGGLITYVKTAIPSSRLFDMEEEGKEALWLLLKSQRLPRPYSCIVMVAVYYPPVGLRLSRTVWDAVHEAEDVDDKVSIFNGVISQALDGRMPLKSIRLHPTDKPWMTPNIKAKIKLRQRVFTRGNMSQYNLLSAQVEDMIRKAKSNYYQNKAKTFRTSDPAKWYKAIYNLSGVSSQHEGLIVNSMGSEAALAEKLQISFTEPWKDLITTNIPQLDEVESLLKDYPPPLPSIGQIKCVLNHLNHSKATGPADGVPAWLLKRFSSVLAPIDIITASIKQ</sequence>
<dbReference type="OrthoDB" id="10037236at2759"/>
<keyword evidence="2" id="KW-1185">Reference proteome</keyword>
<protein>
    <submittedName>
        <fullName evidence="1">Uncharacterized protein</fullName>
    </submittedName>
</protein>
<dbReference type="EMBL" id="CACRXK020025656">
    <property type="protein sequence ID" value="CAB4039620.1"/>
    <property type="molecule type" value="Genomic_DNA"/>
</dbReference>
<organism evidence="1 2">
    <name type="scientific">Paramuricea clavata</name>
    <name type="common">Red gorgonian</name>
    <name type="synonym">Violescent sea-whip</name>
    <dbReference type="NCBI Taxonomy" id="317549"/>
    <lineage>
        <taxon>Eukaryota</taxon>
        <taxon>Metazoa</taxon>
        <taxon>Cnidaria</taxon>
        <taxon>Anthozoa</taxon>
        <taxon>Octocorallia</taxon>
        <taxon>Malacalcyonacea</taxon>
        <taxon>Plexauridae</taxon>
        <taxon>Paramuricea</taxon>
    </lineage>
</organism>
<proteinExistence type="predicted"/>
<dbReference type="Proteomes" id="UP001152795">
    <property type="component" value="Unassembled WGS sequence"/>
</dbReference>
<dbReference type="AlphaFoldDB" id="A0A6S7KCB0"/>
<evidence type="ECO:0000313" key="2">
    <source>
        <dbReference type="Proteomes" id="UP001152795"/>
    </source>
</evidence>
<feature type="non-terminal residue" evidence="1">
    <location>
        <position position="1"/>
    </location>
</feature>
<dbReference type="InterPro" id="IPR036691">
    <property type="entry name" value="Endo/exonu/phosph_ase_sf"/>
</dbReference>
<name>A0A6S7KCB0_PARCT</name>
<reference evidence="1" key="1">
    <citation type="submission" date="2020-04" db="EMBL/GenBank/DDBJ databases">
        <authorList>
            <person name="Alioto T."/>
            <person name="Alioto T."/>
            <person name="Gomez Garrido J."/>
        </authorList>
    </citation>
    <scope>NUCLEOTIDE SEQUENCE</scope>
    <source>
        <strain evidence="1">A484AB</strain>
    </source>
</reference>
<dbReference type="PANTHER" id="PTHR47510">
    <property type="entry name" value="REVERSE TRANSCRIPTASE DOMAIN-CONTAINING PROTEIN"/>
    <property type="match status" value="1"/>
</dbReference>
<dbReference type="Gene3D" id="3.60.10.10">
    <property type="entry name" value="Endonuclease/exonuclease/phosphatase"/>
    <property type="match status" value="1"/>
</dbReference>
<evidence type="ECO:0000313" key="1">
    <source>
        <dbReference type="EMBL" id="CAB4039620.1"/>
    </source>
</evidence>
<accession>A0A6S7KCB0</accession>